<organism evidence="1 2">
    <name type="scientific">Trametes coccinea (strain BRFM310)</name>
    <name type="common">Pycnoporus coccineus</name>
    <dbReference type="NCBI Taxonomy" id="1353009"/>
    <lineage>
        <taxon>Eukaryota</taxon>
        <taxon>Fungi</taxon>
        <taxon>Dikarya</taxon>
        <taxon>Basidiomycota</taxon>
        <taxon>Agaricomycotina</taxon>
        <taxon>Agaricomycetes</taxon>
        <taxon>Polyporales</taxon>
        <taxon>Polyporaceae</taxon>
        <taxon>Trametes</taxon>
    </lineage>
</organism>
<evidence type="ECO:0000313" key="2">
    <source>
        <dbReference type="Proteomes" id="UP000193067"/>
    </source>
</evidence>
<dbReference type="OrthoDB" id="10512652at2759"/>
<dbReference type="EMBL" id="KZ084123">
    <property type="protein sequence ID" value="OSC99935.1"/>
    <property type="molecule type" value="Genomic_DNA"/>
</dbReference>
<sequence length="107" mass="11568">MFICCSLRRLDVPLLRLPRRPLAADGCQRLRARTSEPQHVAMWAEGVALLLGQHGCLLACYGRADVPFANSVVGPWDAFHIGRNSLTGACGSAVVLTARHMSVEANV</sequence>
<dbReference type="Proteomes" id="UP000193067">
    <property type="component" value="Unassembled WGS sequence"/>
</dbReference>
<proteinExistence type="predicted"/>
<gene>
    <name evidence="1" type="ORF">PYCCODRAFT_745356</name>
</gene>
<dbReference type="AlphaFoldDB" id="A0A1Y2IFG7"/>
<keyword evidence="2" id="KW-1185">Reference proteome</keyword>
<evidence type="ECO:0000313" key="1">
    <source>
        <dbReference type="EMBL" id="OSC99935.1"/>
    </source>
</evidence>
<accession>A0A1Y2IFG7</accession>
<protein>
    <submittedName>
        <fullName evidence="1">Uncharacterized protein</fullName>
    </submittedName>
</protein>
<name>A0A1Y2IFG7_TRAC3</name>
<reference evidence="1 2" key="1">
    <citation type="journal article" date="2015" name="Biotechnol. Biofuels">
        <title>Enhanced degradation of softwood versus hardwood by the white-rot fungus Pycnoporus coccineus.</title>
        <authorList>
            <person name="Couturier M."/>
            <person name="Navarro D."/>
            <person name="Chevret D."/>
            <person name="Henrissat B."/>
            <person name="Piumi F."/>
            <person name="Ruiz-Duenas F.J."/>
            <person name="Martinez A.T."/>
            <person name="Grigoriev I.V."/>
            <person name="Riley R."/>
            <person name="Lipzen A."/>
            <person name="Berrin J.G."/>
            <person name="Master E.R."/>
            <person name="Rosso M.N."/>
        </authorList>
    </citation>
    <scope>NUCLEOTIDE SEQUENCE [LARGE SCALE GENOMIC DNA]</scope>
    <source>
        <strain evidence="1 2">BRFM310</strain>
    </source>
</reference>